<evidence type="ECO:0000256" key="6">
    <source>
        <dbReference type="ARBA" id="ARBA00022500"/>
    </source>
</evidence>
<keyword evidence="5" id="KW-1003">Cell membrane</keyword>
<sequence>MKSYKFKMDKVLEYRENVEKVKVEDFAKITHKLRREEEHLKDLQETLEEKKKVKQQDLYGMKMGFLYREKLKAEVDRQVSKVQEISVKAEAAQHVLIEARKDRKIMEMLKEKDQEKYRLDLLNTEQKELDDLSVMRFAK</sequence>
<dbReference type="InterPro" id="IPR053716">
    <property type="entry name" value="Flag_assembly_chemotaxis_eff"/>
</dbReference>
<dbReference type="GO" id="GO:0071973">
    <property type="term" value="P:bacterial-type flagellum-dependent cell motility"/>
    <property type="evidence" value="ECO:0007669"/>
    <property type="project" value="InterPro"/>
</dbReference>
<protein>
    <recommendedName>
        <fullName evidence="3">Flagellar FliJ protein</fullName>
    </recommendedName>
</protein>
<keyword evidence="12" id="KW-0969">Cilium</keyword>
<dbReference type="EMBL" id="FNDZ01000001">
    <property type="protein sequence ID" value="SDI11936.1"/>
    <property type="molecule type" value="Genomic_DNA"/>
</dbReference>
<keyword evidence="7" id="KW-1005">Bacterial flagellum biogenesis</keyword>
<evidence type="ECO:0000313" key="12">
    <source>
        <dbReference type="EMBL" id="SDI11936.1"/>
    </source>
</evidence>
<dbReference type="AlphaFoldDB" id="A0A1G8HZ19"/>
<gene>
    <name evidence="12" type="ORF">SAMN05421804_101724</name>
</gene>
<keyword evidence="6" id="KW-0145">Chemotaxis</keyword>
<evidence type="ECO:0000256" key="11">
    <source>
        <dbReference type="SAM" id="Coils"/>
    </source>
</evidence>
<dbReference type="InterPro" id="IPR012823">
    <property type="entry name" value="Flagell_FliJ"/>
</dbReference>
<dbReference type="GO" id="GO:0044781">
    <property type="term" value="P:bacterial-type flagellum organization"/>
    <property type="evidence" value="ECO:0007669"/>
    <property type="project" value="UniProtKB-KW"/>
</dbReference>
<keyword evidence="8" id="KW-0653">Protein transport</keyword>
<accession>A0A1G8HZ19</accession>
<keyword evidence="4" id="KW-0813">Transport</keyword>
<comment type="subcellular location">
    <subcellularLocation>
        <location evidence="1">Cell membrane</location>
        <topology evidence="1">Peripheral membrane protein</topology>
        <orientation evidence="1">Cytoplasmic side</orientation>
    </subcellularLocation>
</comment>
<dbReference type="GO" id="GO:0006935">
    <property type="term" value="P:chemotaxis"/>
    <property type="evidence" value="ECO:0007669"/>
    <property type="project" value="UniProtKB-KW"/>
</dbReference>
<evidence type="ECO:0000313" key="13">
    <source>
        <dbReference type="Proteomes" id="UP000183255"/>
    </source>
</evidence>
<evidence type="ECO:0000256" key="2">
    <source>
        <dbReference type="ARBA" id="ARBA00010004"/>
    </source>
</evidence>
<dbReference type="GO" id="GO:0015031">
    <property type="term" value="P:protein transport"/>
    <property type="evidence" value="ECO:0007669"/>
    <property type="project" value="UniProtKB-KW"/>
</dbReference>
<keyword evidence="9" id="KW-0472">Membrane</keyword>
<name>A0A1G8HZ19_9CLOT</name>
<evidence type="ECO:0000256" key="8">
    <source>
        <dbReference type="ARBA" id="ARBA00022927"/>
    </source>
</evidence>
<dbReference type="NCBIfam" id="TIGR02473">
    <property type="entry name" value="flagell_FliJ"/>
    <property type="match status" value="1"/>
</dbReference>
<reference evidence="12 13" key="1">
    <citation type="submission" date="2016-10" db="EMBL/GenBank/DDBJ databases">
        <authorList>
            <person name="de Groot N.N."/>
        </authorList>
    </citation>
    <scope>NUCLEOTIDE SEQUENCE [LARGE SCALE GENOMIC DNA]</scope>
    <source>
        <strain evidence="12 13">CGMCC 1.5058</strain>
    </source>
</reference>
<evidence type="ECO:0000256" key="7">
    <source>
        <dbReference type="ARBA" id="ARBA00022795"/>
    </source>
</evidence>
<evidence type="ECO:0000256" key="3">
    <source>
        <dbReference type="ARBA" id="ARBA00020392"/>
    </source>
</evidence>
<proteinExistence type="inferred from homology"/>
<dbReference type="RefSeq" id="WP_031574201.1">
    <property type="nucleotide sequence ID" value="NZ_FNDZ01000001.1"/>
</dbReference>
<dbReference type="GO" id="GO:0009288">
    <property type="term" value="C:bacterial-type flagellum"/>
    <property type="evidence" value="ECO:0007669"/>
    <property type="project" value="InterPro"/>
</dbReference>
<keyword evidence="11" id="KW-0175">Coiled coil</keyword>
<dbReference type="GO" id="GO:0005886">
    <property type="term" value="C:plasma membrane"/>
    <property type="evidence" value="ECO:0007669"/>
    <property type="project" value="UniProtKB-SubCell"/>
</dbReference>
<dbReference type="Proteomes" id="UP000183255">
    <property type="component" value="Unassembled WGS sequence"/>
</dbReference>
<organism evidence="12 13">
    <name type="scientific">Proteiniclasticum ruminis</name>
    <dbReference type="NCBI Taxonomy" id="398199"/>
    <lineage>
        <taxon>Bacteria</taxon>
        <taxon>Bacillati</taxon>
        <taxon>Bacillota</taxon>
        <taxon>Clostridia</taxon>
        <taxon>Eubacteriales</taxon>
        <taxon>Clostridiaceae</taxon>
        <taxon>Proteiniclasticum</taxon>
    </lineage>
</organism>
<dbReference type="Gene3D" id="1.10.287.1700">
    <property type="match status" value="1"/>
</dbReference>
<keyword evidence="12" id="KW-0966">Cell projection</keyword>
<keyword evidence="10" id="KW-1006">Bacterial flagellum protein export</keyword>
<evidence type="ECO:0000256" key="9">
    <source>
        <dbReference type="ARBA" id="ARBA00023136"/>
    </source>
</evidence>
<evidence type="ECO:0000256" key="5">
    <source>
        <dbReference type="ARBA" id="ARBA00022475"/>
    </source>
</evidence>
<feature type="coiled-coil region" evidence="11">
    <location>
        <begin position="26"/>
        <end position="56"/>
    </location>
</feature>
<evidence type="ECO:0000256" key="1">
    <source>
        <dbReference type="ARBA" id="ARBA00004413"/>
    </source>
</evidence>
<comment type="similarity">
    <text evidence="2">Belongs to the FliJ family.</text>
</comment>
<keyword evidence="12" id="KW-0282">Flagellum</keyword>
<evidence type="ECO:0000256" key="4">
    <source>
        <dbReference type="ARBA" id="ARBA00022448"/>
    </source>
</evidence>
<evidence type="ECO:0000256" key="10">
    <source>
        <dbReference type="ARBA" id="ARBA00023225"/>
    </source>
</evidence>
<dbReference type="Pfam" id="PF02050">
    <property type="entry name" value="FliJ"/>
    <property type="match status" value="1"/>
</dbReference>